<accession>A0ABQ3DRT1</accession>
<gene>
    <name evidence="1" type="ORF">GCM10009038_04780</name>
</gene>
<comment type="caution">
    <text evidence="1">The sequence shown here is derived from an EMBL/GenBank/DDBJ whole genome shotgun (WGS) entry which is preliminary data.</text>
</comment>
<evidence type="ECO:0000313" key="1">
    <source>
        <dbReference type="EMBL" id="GHB10082.1"/>
    </source>
</evidence>
<organism evidence="1 2">
    <name type="scientific">Salinicola rhizosphaerae</name>
    <dbReference type="NCBI Taxonomy" id="1443141"/>
    <lineage>
        <taxon>Bacteria</taxon>
        <taxon>Pseudomonadati</taxon>
        <taxon>Pseudomonadota</taxon>
        <taxon>Gammaproteobacteria</taxon>
        <taxon>Oceanospirillales</taxon>
        <taxon>Halomonadaceae</taxon>
        <taxon>Salinicola</taxon>
    </lineage>
</organism>
<keyword evidence="2" id="KW-1185">Reference proteome</keyword>
<reference evidence="2" key="1">
    <citation type="journal article" date="2019" name="Int. J. Syst. Evol. Microbiol.">
        <title>The Global Catalogue of Microorganisms (GCM) 10K type strain sequencing project: providing services to taxonomists for standard genome sequencing and annotation.</title>
        <authorList>
            <consortium name="The Broad Institute Genomics Platform"/>
            <consortium name="The Broad Institute Genome Sequencing Center for Infectious Disease"/>
            <person name="Wu L."/>
            <person name="Ma J."/>
        </authorList>
    </citation>
    <scope>NUCLEOTIDE SEQUENCE [LARGE SCALE GENOMIC DNA]</scope>
    <source>
        <strain evidence="2">KCTC 32998</strain>
    </source>
</reference>
<dbReference type="EMBL" id="BMZI01000001">
    <property type="protein sequence ID" value="GHB10082.1"/>
    <property type="molecule type" value="Genomic_DNA"/>
</dbReference>
<protein>
    <submittedName>
        <fullName evidence="1">Uncharacterized protein</fullName>
    </submittedName>
</protein>
<evidence type="ECO:0000313" key="2">
    <source>
        <dbReference type="Proteomes" id="UP000646745"/>
    </source>
</evidence>
<dbReference type="Proteomes" id="UP000646745">
    <property type="component" value="Unassembled WGS sequence"/>
</dbReference>
<dbReference type="RefSeq" id="WP_189442972.1">
    <property type="nucleotide sequence ID" value="NZ_BMZI01000001.1"/>
</dbReference>
<name>A0ABQ3DRT1_9GAMM</name>
<sequence length="255" mass="29450">MLTEILKIFSDIRSEHEPAPNYSDILPSVKENPRASIEFLKEKINIINNLKEQHYAETSNVFGKGFLIPLVRMGISPQLIFLNRNFRKTAKSLYTRGSFPMRTTLGKQFSADPTAPGSLPIFEPQTLSNYQLCYWGVLDSYYRQIQAERIYQKISGNFLWASTDDFKDFNKTLKVGSLLGLHVDDLEEARRMHKKITTIHHNPNVPSPANRWQTSIDHDKEETEVIDRVAFYDLLFIENVRNSQFIDASLAKNLH</sequence>
<proteinExistence type="predicted"/>